<dbReference type="SMART" id="SM00564">
    <property type="entry name" value="PQQ"/>
    <property type="match status" value="6"/>
</dbReference>
<reference evidence="2" key="3">
    <citation type="submission" date="2025-09" db="UniProtKB">
        <authorList>
            <consortium name="Ensembl"/>
        </authorList>
    </citation>
    <scope>IDENTIFICATION</scope>
    <source>
        <strain evidence="2">Thoroughbred</strain>
    </source>
</reference>
<dbReference type="InterPro" id="IPR015943">
    <property type="entry name" value="WD40/YVTN_repeat-like_dom_sf"/>
</dbReference>
<dbReference type="FunFam" id="2.130.10.10:FF:001301">
    <property type="entry name" value="Beta-alanine-activating enzyme"/>
    <property type="match status" value="1"/>
</dbReference>
<dbReference type="Gene3D" id="2.130.10.10">
    <property type="entry name" value="YVTN repeat-like/Quinoprotein amine dehydrogenase"/>
    <property type="match status" value="3"/>
</dbReference>
<dbReference type="InterPro" id="IPR018391">
    <property type="entry name" value="PQQ_b-propeller_rpt"/>
</dbReference>
<organism evidence="2 3">
    <name type="scientific">Equus caballus</name>
    <name type="common">Horse</name>
    <dbReference type="NCBI Taxonomy" id="9796"/>
    <lineage>
        <taxon>Eukaryota</taxon>
        <taxon>Metazoa</taxon>
        <taxon>Chordata</taxon>
        <taxon>Craniata</taxon>
        <taxon>Vertebrata</taxon>
        <taxon>Euteleostomi</taxon>
        <taxon>Mammalia</taxon>
        <taxon>Eutheria</taxon>
        <taxon>Laurasiatheria</taxon>
        <taxon>Perissodactyla</taxon>
        <taxon>Equidae</taxon>
        <taxon>Equus</taxon>
    </lineage>
</organism>
<dbReference type="SUPFAM" id="SSF56801">
    <property type="entry name" value="Acetyl-CoA synthetase-like"/>
    <property type="match status" value="1"/>
</dbReference>
<dbReference type="Proteomes" id="UP000002281">
    <property type="component" value="Chromosome 3"/>
</dbReference>
<dbReference type="InterPro" id="IPR042099">
    <property type="entry name" value="ANL_N_sf"/>
</dbReference>
<dbReference type="SUPFAM" id="SSF47336">
    <property type="entry name" value="ACP-like"/>
    <property type="match status" value="1"/>
</dbReference>
<gene>
    <name evidence="2" type="primary">AASDH</name>
</gene>
<name>A0A9L0T9F5_HORSE</name>
<dbReference type="Ensembl" id="ENSECAT00000143813.1">
    <property type="protein sequence ID" value="ENSECAP00000083214.1"/>
    <property type="gene ID" value="ENSECAG00000009502.4"/>
</dbReference>
<evidence type="ECO:0000313" key="3">
    <source>
        <dbReference type="Proteomes" id="UP000002281"/>
    </source>
</evidence>
<dbReference type="AlphaFoldDB" id="A0A9L0T9F5"/>
<dbReference type="Gene3D" id="3.40.50.12780">
    <property type="entry name" value="N-terminal domain of ligase-like"/>
    <property type="match status" value="1"/>
</dbReference>
<dbReference type="SUPFAM" id="SSF50998">
    <property type="entry name" value="Quinoprotein alcohol dehydrogenase-like"/>
    <property type="match status" value="1"/>
</dbReference>
<dbReference type="GeneTree" id="ENSGT00440000033811"/>
<dbReference type="InterPro" id="IPR000873">
    <property type="entry name" value="AMP-dep_synth/lig_dom"/>
</dbReference>
<evidence type="ECO:0000313" key="2">
    <source>
        <dbReference type="Ensembl" id="ENSECAP00000083214.1"/>
    </source>
</evidence>
<dbReference type="PANTHER" id="PTHR44394">
    <property type="entry name" value="BETA-ALANINE-ACTIVATING ENZYME"/>
    <property type="match status" value="1"/>
</dbReference>
<sequence>MTLQELVHQAASLYSDKIAVCFDECNNQPPVYYTYKTVINAASELSNFLLLHCDFQGIRAIGLYCHPGINLPSWILGVLFEITQDDVLFLASPLTFDPSVVEIFVALSSGASLLIVPTSVKVIPSKLAAVLFSHHRVTVLQATPTLLRRFGSQLIKSTVLSTSTSLRVLALGGEAFPSLTVLKSWRGVGNKTQIFNIYGITEVSSWATFYRIPEKTLNSTLKCELPVQLGFPLLGTVVEVRDTDGFAIQEGDGQVFLGGRNRVCFLDDEVTVPLGTMRATGDFVTVKDGEIFFLGRKDSQIKRHGKRLNIELVQQVAEGLQEVESCAVTWYNQEKLILFMVSKNDLVKDYIFEELQKHLPSHAIPDELVLIDSLPFTSHGKIDVSELNKIYLNYINLKSECKLNGKEELWEKLQHLWKSILSLSEDPLRIPDESLFLNSGGDSLKSIRLLNEIEKLVGTSVPGLLEIILNSSILEIYNHIVQTVFPDEDLTFSKNYATKRKFSDINQETSGKSLHQNSVMPLNCDKKINAFIALSRGGQILSVNTTRPLTKLGHCPSACSSDLISQTNTQNVESLNPPALSGKSKDPSCVAEFFSEEGTPVIEAEKMELCVRWMSDTGKCVDASPLVVIPAVDKSSATVYIGSHSHRMMAVDLYSGKVKWEQILGDRVESSACVSKCGNFIVVGCYNGLVYVLKSSSGEKYWTFTTEDAVKSSATMDPTTGLLYIGSHDQHAYALDIYKKKCVWKLKCGATVFSSPCLSLTPHHLYFATLGGLLLAVNPATGNRIWKHSCGKPLFSSPRCCLQYICIGCVDGNLLCFTHFGEQVWQFCTSEPIFSSPCTSASEQEIFFGSHDCFIYCCNTKGHLQWKFETTSRVYSTPFNFHNYNRSDEMLLAAASTDGKLWILESKSGQLQSVYRLPGEVFSSPVVWESMLIIGCRNNYVYCLDLLGGNQK</sequence>
<reference evidence="2 3" key="1">
    <citation type="journal article" date="2009" name="Science">
        <title>Genome sequence, comparative analysis, and population genetics of the domestic horse.</title>
        <authorList>
            <consortium name="Broad Institute Genome Sequencing Platform"/>
            <consortium name="Broad Institute Whole Genome Assembly Team"/>
            <person name="Wade C.M."/>
            <person name="Giulotto E."/>
            <person name="Sigurdsson S."/>
            <person name="Zoli M."/>
            <person name="Gnerre S."/>
            <person name="Imsland F."/>
            <person name="Lear T.L."/>
            <person name="Adelson D.L."/>
            <person name="Bailey E."/>
            <person name="Bellone R.R."/>
            <person name="Bloecker H."/>
            <person name="Distl O."/>
            <person name="Edgar R.C."/>
            <person name="Garber M."/>
            <person name="Leeb T."/>
            <person name="Mauceli E."/>
            <person name="MacLeod J.N."/>
            <person name="Penedo M.C.T."/>
            <person name="Raison J.M."/>
            <person name="Sharpe T."/>
            <person name="Vogel J."/>
            <person name="Andersson L."/>
            <person name="Antczak D.F."/>
            <person name="Biagi T."/>
            <person name="Binns M.M."/>
            <person name="Chowdhary B.P."/>
            <person name="Coleman S.J."/>
            <person name="Della Valle G."/>
            <person name="Fryc S."/>
            <person name="Guerin G."/>
            <person name="Hasegawa T."/>
            <person name="Hill E.W."/>
            <person name="Jurka J."/>
            <person name="Kiialainen A."/>
            <person name="Lindgren G."/>
            <person name="Liu J."/>
            <person name="Magnani E."/>
            <person name="Mickelson J.R."/>
            <person name="Murray J."/>
            <person name="Nergadze S.G."/>
            <person name="Onofrio R."/>
            <person name="Pedroni S."/>
            <person name="Piras M.F."/>
            <person name="Raudsepp T."/>
            <person name="Rocchi M."/>
            <person name="Roeed K.H."/>
            <person name="Ryder O.A."/>
            <person name="Searle S."/>
            <person name="Skow L."/>
            <person name="Swinburne J.E."/>
            <person name="Syvaenen A.C."/>
            <person name="Tozaki T."/>
            <person name="Valberg S.J."/>
            <person name="Vaudin M."/>
            <person name="White J.R."/>
            <person name="Zody M.C."/>
            <person name="Lander E.S."/>
            <person name="Lindblad-Toh K."/>
        </authorList>
    </citation>
    <scope>NUCLEOTIDE SEQUENCE [LARGE SCALE GENOMIC DNA]</scope>
    <source>
        <strain evidence="2 3">Thoroughbred</strain>
    </source>
</reference>
<dbReference type="CDD" id="cd17654">
    <property type="entry name" value="A_NRPS_acs4"/>
    <property type="match status" value="1"/>
</dbReference>
<dbReference type="PROSITE" id="PS50075">
    <property type="entry name" value="CARRIER"/>
    <property type="match status" value="1"/>
</dbReference>
<protein>
    <submittedName>
        <fullName evidence="2">Aminoadipate-semialdehyde dehydrogenase</fullName>
    </submittedName>
</protein>
<dbReference type="FunFam" id="3.30.300.30:FF:000014">
    <property type="entry name" value="acyl-CoA synthetase family member 4"/>
    <property type="match status" value="1"/>
</dbReference>
<proteinExistence type="predicted"/>
<dbReference type="InterPro" id="IPR011047">
    <property type="entry name" value="Quinoprotein_ADH-like_sf"/>
</dbReference>
<evidence type="ECO:0000259" key="1">
    <source>
        <dbReference type="PROSITE" id="PS50075"/>
    </source>
</evidence>
<dbReference type="PANTHER" id="PTHR44394:SF1">
    <property type="entry name" value="BETA-ALANINE-ACTIVATING ENZYME"/>
    <property type="match status" value="1"/>
</dbReference>
<dbReference type="InterPro" id="IPR036736">
    <property type="entry name" value="ACP-like_sf"/>
</dbReference>
<dbReference type="InterPro" id="IPR002372">
    <property type="entry name" value="PQQ_rpt_dom"/>
</dbReference>
<feature type="domain" description="Carrier" evidence="1">
    <location>
        <begin position="407"/>
        <end position="484"/>
    </location>
</feature>
<dbReference type="Pfam" id="PF13570">
    <property type="entry name" value="Beta-prop_ACSF4"/>
    <property type="match status" value="1"/>
</dbReference>
<keyword evidence="3" id="KW-1185">Reference proteome</keyword>
<dbReference type="Gene3D" id="3.30.300.30">
    <property type="match status" value="1"/>
</dbReference>
<dbReference type="InterPro" id="IPR052091">
    <property type="entry name" value="Beta-ala_Activ/Resist"/>
</dbReference>
<dbReference type="InterPro" id="IPR045851">
    <property type="entry name" value="AMP-bd_C_sf"/>
</dbReference>
<dbReference type="InterPro" id="IPR048005">
    <property type="entry name" value="AASDH_AMP"/>
</dbReference>
<reference evidence="2" key="2">
    <citation type="submission" date="2025-08" db="UniProtKB">
        <authorList>
            <consortium name="Ensembl"/>
        </authorList>
    </citation>
    <scope>IDENTIFICATION</scope>
    <source>
        <strain evidence="2">Thoroughbred</strain>
    </source>
</reference>
<dbReference type="InterPro" id="IPR009081">
    <property type="entry name" value="PP-bd_ACP"/>
</dbReference>
<accession>A0A9L0T9F5</accession>
<dbReference type="Pfam" id="PF00550">
    <property type="entry name" value="PP-binding"/>
    <property type="match status" value="1"/>
</dbReference>
<dbReference type="Pfam" id="PF00501">
    <property type="entry name" value="AMP-binding"/>
    <property type="match status" value="1"/>
</dbReference>